<reference evidence="2 3" key="1">
    <citation type="submission" date="2021-06" db="EMBL/GenBank/DDBJ databases">
        <title>Caerostris extrusa draft genome.</title>
        <authorList>
            <person name="Kono N."/>
            <person name="Arakawa K."/>
        </authorList>
    </citation>
    <scope>NUCLEOTIDE SEQUENCE [LARGE SCALE GENOMIC DNA]</scope>
</reference>
<comment type="caution">
    <text evidence="2">The sequence shown here is derived from an EMBL/GenBank/DDBJ whole genome shotgun (WGS) entry which is preliminary data.</text>
</comment>
<evidence type="ECO:0000313" key="3">
    <source>
        <dbReference type="Proteomes" id="UP001054945"/>
    </source>
</evidence>
<dbReference type="EMBL" id="BPLR01015826">
    <property type="protein sequence ID" value="GIY78958.1"/>
    <property type="molecule type" value="Genomic_DNA"/>
</dbReference>
<name>A0AAV4W9N6_CAEEX</name>
<proteinExistence type="predicted"/>
<gene>
    <name evidence="2" type="ORF">CEXT_531461</name>
</gene>
<evidence type="ECO:0000256" key="1">
    <source>
        <dbReference type="SAM" id="MobiDB-lite"/>
    </source>
</evidence>
<keyword evidence="3" id="KW-1185">Reference proteome</keyword>
<accession>A0AAV4W9N6</accession>
<dbReference type="AlphaFoldDB" id="A0AAV4W9N6"/>
<dbReference type="Proteomes" id="UP001054945">
    <property type="component" value="Unassembled WGS sequence"/>
</dbReference>
<evidence type="ECO:0000313" key="2">
    <source>
        <dbReference type="EMBL" id="GIY78958.1"/>
    </source>
</evidence>
<organism evidence="2 3">
    <name type="scientific">Caerostris extrusa</name>
    <name type="common">Bark spider</name>
    <name type="synonym">Caerostris bankana</name>
    <dbReference type="NCBI Taxonomy" id="172846"/>
    <lineage>
        <taxon>Eukaryota</taxon>
        <taxon>Metazoa</taxon>
        <taxon>Ecdysozoa</taxon>
        <taxon>Arthropoda</taxon>
        <taxon>Chelicerata</taxon>
        <taxon>Arachnida</taxon>
        <taxon>Araneae</taxon>
        <taxon>Araneomorphae</taxon>
        <taxon>Entelegynae</taxon>
        <taxon>Araneoidea</taxon>
        <taxon>Araneidae</taxon>
        <taxon>Caerostris</taxon>
    </lineage>
</organism>
<sequence length="105" mass="11704">MARARIDGIHGGFSGVEKTDQGKREAQDGFSRKAIDYCQGNPALGTRPTTVMADLLLLQFEDNGSYLLFPLKRSSEFVGRTSIILDSIQKQIPCPEFKKCEHGNW</sequence>
<feature type="region of interest" description="Disordered" evidence="1">
    <location>
        <begin position="1"/>
        <end position="26"/>
    </location>
</feature>
<protein>
    <submittedName>
        <fullName evidence="2">Uncharacterized protein</fullName>
    </submittedName>
</protein>
<feature type="compositionally biased region" description="Basic and acidic residues" evidence="1">
    <location>
        <begin position="17"/>
        <end position="26"/>
    </location>
</feature>